<evidence type="ECO:0000313" key="2">
    <source>
        <dbReference type="Proteomes" id="UP000285326"/>
    </source>
</evidence>
<accession>A0A420IH14</accession>
<proteinExistence type="predicted"/>
<dbReference type="AlphaFoldDB" id="A0A420IH14"/>
<protein>
    <submittedName>
        <fullName evidence="1">Uncharacterized protein</fullName>
    </submittedName>
</protein>
<gene>
    <name evidence="1" type="ORF">GcM1_242088</name>
</gene>
<name>A0A420IH14_9PEZI</name>
<sequence>MLNDPVSPNLKIHRHSPFVYTDRTTPLQPSNSKFHDPDNTCPVKVALMTSKEALMISKEALMTSNEALMTSKEALITSREAMMTRKEALMTNKEALIASKAALMASKEALNNSKEALMASKEALMTSKEALMTSKEALITSEEATNQKDTENEVLFGPIAGILDQYFSSNPHIQPSKPKLPRNSLMKFLKSPQKILGRLSGAPKC</sequence>
<dbReference type="Proteomes" id="UP000285326">
    <property type="component" value="Unassembled WGS sequence"/>
</dbReference>
<organism evidence="1 2">
    <name type="scientific">Golovinomyces cichoracearum</name>
    <dbReference type="NCBI Taxonomy" id="62708"/>
    <lineage>
        <taxon>Eukaryota</taxon>
        <taxon>Fungi</taxon>
        <taxon>Dikarya</taxon>
        <taxon>Ascomycota</taxon>
        <taxon>Pezizomycotina</taxon>
        <taxon>Leotiomycetes</taxon>
        <taxon>Erysiphales</taxon>
        <taxon>Erysiphaceae</taxon>
        <taxon>Golovinomyces</taxon>
    </lineage>
</organism>
<evidence type="ECO:0000313" key="1">
    <source>
        <dbReference type="EMBL" id="RKF73848.1"/>
    </source>
</evidence>
<reference evidence="1 2" key="1">
    <citation type="journal article" date="2018" name="BMC Genomics">
        <title>Comparative genome analyses reveal sequence features reflecting distinct modes of host-adaptation between dicot and monocot powdery mildew.</title>
        <authorList>
            <person name="Wu Y."/>
            <person name="Ma X."/>
            <person name="Pan Z."/>
            <person name="Kale S.D."/>
            <person name="Song Y."/>
            <person name="King H."/>
            <person name="Zhang Q."/>
            <person name="Presley C."/>
            <person name="Deng X."/>
            <person name="Wei C.I."/>
            <person name="Xiao S."/>
        </authorList>
    </citation>
    <scope>NUCLEOTIDE SEQUENCE [LARGE SCALE GENOMIC DNA]</scope>
    <source>
        <strain evidence="1">UMSG1</strain>
    </source>
</reference>
<dbReference type="EMBL" id="MCBS01024246">
    <property type="protein sequence ID" value="RKF73848.1"/>
    <property type="molecule type" value="Genomic_DNA"/>
</dbReference>
<comment type="caution">
    <text evidence="1">The sequence shown here is derived from an EMBL/GenBank/DDBJ whole genome shotgun (WGS) entry which is preliminary data.</text>
</comment>